<organism evidence="3 4">
    <name type="scientific">Prorocentrum cordatum</name>
    <dbReference type="NCBI Taxonomy" id="2364126"/>
    <lineage>
        <taxon>Eukaryota</taxon>
        <taxon>Sar</taxon>
        <taxon>Alveolata</taxon>
        <taxon>Dinophyceae</taxon>
        <taxon>Prorocentrales</taxon>
        <taxon>Prorocentraceae</taxon>
        <taxon>Prorocentrum</taxon>
    </lineage>
</organism>
<gene>
    <name evidence="3" type="ORF">PCOR1329_LOCUS5213</name>
</gene>
<dbReference type="Gene3D" id="3.40.50.150">
    <property type="entry name" value="Vaccinia Virus protein VP39"/>
    <property type="match status" value="1"/>
</dbReference>
<feature type="region of interest" description="Disordered" evidence="2">
    <location>
        <begin position="1216"/>
        <end position="1249"/>
    </location>
</feature>
<dbReference type="InterPro" id="IPR011010">
    <property type="entry name" value="DNA_brk_join_enz"/>
</dbReference>
<feature type="region of interest" description="Disordered" evidence="2">
    <location>
        <begin position="1037"/>
        <end position="1060"/>
    </location>
</feature>
<comment type="caution">
    <text evidence="3">The sequence shown here is derived from an EMBL/GenBank/DDBJ whole genome shotgun (WGS) entry which is preliminary data.</text>
</comment>
<reference evidence="3" key="1">
    <citation type="submission" date="2023-10" db="EMBL/GenBank/DDBJ databases">
        <authorList>
            <person name="Chen Y."/>
            <person name="Shah S."/>
            <person name="Dougan E. K."/>
            <person name="Thang M."/>
            <person name="Chan C."/>
        </authorList>
    </citation>
    <scope>NUCLEOTIDE SEQUENCE [LARGE SCALE GENOMIC DNA]</scope>
</reference>
<feature type="region of interest" description="Disordered" evidence="2">
    <location>
        <begin position="68"/>
        <end position="87"/>
    </location>
</feature>
<dbReference type="SUPFAM" id="SSF56349">
    <property type="entry name" value="DNA breaking-rejoining enzymes"/>
    <property type="match status" value="1"/>
</dbReference>
<protein>
    <submittedName>
        <fullName evidence="3">Uncharacterized protein</fullName>
    </submittedName>
</protein>
<dbReference type="InterPro" id="IPR013762">
    <property type="entry name" value="Integrase-like_cat_sf"/>
</dbReference>
<evidence type="ECO:0000313" key="3">
    <source>
        <dbReference type="EMBL" id="CAK0795568.1"/>
    </source>
</evidence>
<evidence type="ECO:0000313" key="4">
    <source>
        <dbReference type="Proteomes" id="UP001189429"/>
    </source>
</evidence>
<dbReference type="InterPro" id="IPR029063">
    <property type="entry name" value="SAM-dependent_MTases_sf"/>
</dbReference>
<dbReference type="Gene3D" id="1.10.443.10">
    <property type="entry name" value="Intergrase catalytic core"/>
    <property type="match status" value="1"/>
</dbReference>
<feature type="compositionally biased region" description="Basic and acidic residues" evidence="2">
    <location>
        <begin position="1222"/>
        <end position="1231"/>
    </location>
</feature>
<keyword evidence="4" id="KW-1185">Reference proteome</keyword>
<dbReference type="Proteomes" id="UP001189429">
    <property type="component" value="Unassembled WGS sequence"/>
</dbReference>
<name>A0ABN9PRH4_9DINO</name>
<feature type="compositionally biased region" description="Low complexity" evidence="2">
    <location>
        <begin position="1040"/>
        <end position="1053"/>
    </location>
</feature>
<accession>A0ABN9PRH4</accession>
<feature type="region of interest" description="Disordered" evidence="2">
    <location>
        <begin position="1"/>
        <end position="28"/>
    </location>
</feature>
<evidence type="ECO:0000256" key="2">
    <source>
        <dbReference type="SAM" id="MobiDB-lite"/>
    </source>
</evidence>
<sequence>MGEDIDAGGGAASPAERRPLQPGRAHLASRDERQALQRVAAGGMCAGQIGAAILAALAARDSPLGDCARRHLTGQPGQGGKRQRDVLPLPVPRGEAAVEAALERLLRAGGVKEGRQGRPERGRLVAIGAWQILCIVALNWMYSAGGRICGLDWCGHRPTVAQLASLAHIRAQCEALVDRVDEETGRACTSPTVDFVSMLARKRLSYGGDEVSLPEPLTLAELLPGPPARGEAASVDPLAIASAEVREALLHPERVRDPDGICTAQAAAKVHATPREWASIVAELLGRGVFEEIPYDSIARVGGQPLLNGAFGVEKAGVPIPPATRVLRLIINMVPSNRVQRPIDGDIGLLPVGGEHHVTLLADGETLLWSSDDIKGCFHVFRLPSCWRPWMALSAPVDPLALGRAKGPLIWVAVAVVPMGWLSAVGIVQHLSRQIVLGGAPGHRSPAASAELRRGAAYPLQLHRLPRAWWKVYVDNVDFGEVVSEAAARDLVGQVSVEQLAVRAAPDRWGIRRNETKVVERSPMAVSMGSGVDGRLGRVAPALPKLLLHLALTCWVLSRADCGPLWVAAAAGRWCFDFGHRRAAFGTLDAIWKEIASWKGRRPVSRRGGDELYMACAVAPLVYTDLRAKLFPRPLATDASESGGGTCVACGLTEAGWAAAASAAGPLSSLAPAGLIAFEFFGGAGGWRQARDRIGAAVVLRVICEKDPAARAVSRRAWPGGIEWPDITKVTREMVAAVRRAATGATGISVSWSLPFQDLSEHRSALLWEIPRVARLLELEFGSLPWVDVVENVASMTTESCTLVSEGLGRHPVLIDAAGISRARRPRLFWCSFPVGDGCGRRASPLFDVIELEAEVGPTEIWMLPDGCWDLGSSARLPAFTRAVPRLAPPPAPAGLRECKAHERARWAAGEYRFSPFTYRDACTLASAEGGRRVLQAPEREVLLGFWPGHTEPARPSSARSDDTARCALLGGSLHVGVVAWLLGQGLQAAGLIEAPPTAPEIQRAFCKELAARARGERPRTVLPLLRGRVAAAPCEGLEAPGASGRASAGAQGDRVEHEDEITLSPPASAGASANELSAARAIVYGLLRHADRRGSDVRLDIGLPFRAKVRPRAPIASDRWAWQTVLAHGWKKQGRHINELELQEVLAALKWFARRADRHHSRLGILIDSQVALSVCAKGRSSSRRLNHLVQRIDAHILACNLYPFYGYVTSKMNPAGAPSRQRERGRPPDPSEEVCAAPPGRPSEAPGMLAVRHGRLSDLPDQVVKPATLRRYRAQVEAFRAWQRSEQGPPDDPDDTDQSVMEYLEKLWAEGEPKSYANDLVAGLQHFAPRLRRRLNGSWRLLGAWAKAELPARAPPVPRAVAIGLTGYVAAMHNFAVGVVWLVGFHCFLRSGEMFGIRARDVSFARDCSSAVINLGLTKTGKRQGASESVTVSDAVVLAALRNLVQKRRPGELLAPLSGPGQRALFKKACEELGLRDHEFSLYSFQWGGATHDFGYHGLLDRTIVRGRWSNGRTARIYITEGLAMLGDQRLSPESRDALKTAAKFWRPELGAVEGSTFLGSFHRRGLACDAALTEMQTGQRGLGFAECGQCRFGGVHSIGIQKVRKGSGCRSAWPSSSRR</sequence>
<evidence type="ECO:0000256" key="1">
    <source>
        <dbReference type="ARBA" id="ARBA00023172"/>
    </source>
</evidence>
<proteinExistence type="predicted"/>
<keyword evidence="1" id="KW-0233">DNA recombination</keyword>
<dbReference type="EMBL" id="CAUYUJ010001370">
    <property type="protein sequence ID" value="CAK0795568.1"/>
    <property type="molecule type" value="Genomic_DNA"/>
</dbReference>
<dbReference type="SUPFAM" id="SSF53335">
    <property type="entry name" value="S-adenosyl-L-methionine-dependent methyltransferases"/>
    <property type="match status" value="1"/>
</dbReference>